<organism evidence="3 4">
    <name type="scientific">Capronia epimyces CBS 606.96</name>
    <dbReference type="NCBI Taxonomy" id="1182542"/>
    <lineage>
        <taxon>Eukaryota</taxon>
        <taxon>Fungi</taxon>
        <taxon>Dikarya</taxon>
        <taxon>Ascomycota</taxon>
        <taxon>Pezizomycotina</taxon>
        <taxon>Eurotiomycetes</taxon>
        <taxon>Chaetothyriomycetidae</taxon>
        <taxon>Chaetothyriales</taxon>
        <taxon>Herpotrichiellaceae</taxon>
        <taxon>Capronia</taxon>
    </lineage>
</organism>
<dbReference type="OrthoDB" id="5308502at2759"/>
<dbReference type="GeneID" id="19166924"/>
<feature type="transmembrane region" description="Helical" evidence="2">
    <location>
        <begin position="213"/>
        <end position="233"/>
    </location>
</feature>
<dbReference type="STRING" id="1182542.W9YA38"/>
<feature type="transmembrane region" description="Helical" evidence="2">
    <location>
        <begin position="329"/>
        <end position="347"/>
    </location>
</feature>
<feature type="transmembrane region" description="Helical" evidence="2">
    <location>
        <begin position="264"/>
        <end position="282"/>
    </location>
</feature>
<feature type="transmembrane region" description="Helical" evidence="2">
    <location>
        <begin position="294"/>
        <end position="317"/>
    </location>
</feature>
<evidence type="ECO:0000256" key="1">
    <source>
        <dbReference type="SAM" id="MobiDB-lite"/>
    </source>
</evidence>
<sequence>MSRGTEPLAGDMHLEPGSSNPIVVINGVSYNATTLTFWNYTAYANGTLSNGSNCFLAFDTYKPILLSPNGTFINATSCYQPIHAIGPRGITGLAFGSLFAVSVLLSTINLRKHGRAYLPRGKRWRPIGRRWSWYWTIIVAACGLLSCFTAIDVDRDHVVNTPMVLQCFFLTLMVPALLACVWESVRSWSSAQHRRLHDADAFSLAPDDFRARVGFYLPLIFYAFDWLVFFLAAPRSWSFVQKQRSLSQTLESAKPTALDARFKAASVLAIVCLGCIVFRLNFSSRIYHLRIPHTIHLVASLLAVRIAYGIIGSFVWILSPYRLEVSIGWLYGLGYAPTLLVLFLLNLRGYQEENEDILLIAARAQRGDGLEDDSHLTHQGDRDQGRQGKHPSWWLKPRNPTLSPTNVFKTSGSKLRHDVDDSTSRGYFDHGDPSDESGQYWWQRRKQGEEDARLRRSKSSAVHARPRWPSADYDNDHASTSSRWTEREAPTPLHTDDGDSVETGSNKSVHSIYDRSRGKTSEPSSSTLSLQSRPQVVRSMLDV</sequence>
<feature type="compositionally biased region" description="Low complexity" evidence="1">
    <location>
        <begin position="521"/>
        <end position="535"/>
    </location>
</feature>
<feature type="transmembrane region" description="Helical" evidence="2">
    <location>
        <begin position="90"/>
        <end position="110"/>
    </location>
</feature>
<keyword evidence="2" id="KW-0812">Transmembrane</keyword>
<accession>W9YA38</accession>
<feature type="compositionally biased region" description="Basic and acidic residues" evidence="1">
    <location>
        <begin position="415"/>
        <end position="433"/>
    </location>
</feature>
<feature type="transmembrane region" description="Helical" evidence="2">
    <location>
        <begin position="131"/>
        <end position="151"/>
    </location>
</feature>
<keyword evidence="2" id="KW-1133">Transmembrane helix</keyword>
<dbReference type="Proteomes" id="UP000019478">
    <property type="component" value="Unassembled WGS sequence"/>
</dbReference>
<dbReference type="InterPro" id="IPR018830">
    <property type="entry name" value="DUF2434"/>
</dbReference>
<feature type="transmembrane region" description="Helical" evidence="2">
    <location>
        <begin position="163"/>
        <end position="185"/>
    </location>
</feature>
<protein>
    <submittedName>
        <fullName evidence="3">Uncharacterized protein</fullName>
    </submittedName>
</protein>
<evidence type="ECO:0000256" key="2">
    <source>
        <dbReference type="SAM" id="Phobius"/>
    </source>
</evidence>
<keyword evidence="2" id="KW-0472">Membrane</keyword>
<dbReference type="AlphaFoldDB" id="W9YA38"/>
<dbReference type="EMBL" id="AMGY01000002">
    <property type="protein sequence ID" value="EXJ89727.1"/>
    <property type="molecule type" value="Genomic_DNA"/>
</dbReference>
<feature type="compositionally biased region" description="Basic and acidic residues" evidence="1">
    <location>
        <begin position="484"/>
        <end position="497"/>
    </location>
</feature>
<dbReference type="HOGENOM" id="CLU_033097_0_0_1"/>
<dbReference type="Pfam" id="PF10361">
    <property type="entry name" value="DUF2434"/>
    <property type="match status" value="1"/>
</dbReference>
<name>W9YA38_9EURO</name>
<dbReference type="eggNOG" id="ENOG502QWQE">
    <property type="taxonomic scope" value="Eukaryota"/>
</dbReference>
<reference evidence="3 4" key="1">
    <citation type="submission" date="2013-03" db="EMBL/GenBank/DDBJ databases">
        <title>The Genome Sequence of Capronia epimyces CBS 606.96.</title>
        <authorList>
            <consortium name="The Broad Institute Genomics Platform"/>
            <person name="Cuomo C."/>
            <person name="de Hoog S."/>
            <person name="Gorbushina A."/>
            <person name="Walker B."/>
            <person name="Young S.K."/>
            <person name="Zeng Q."/>
            <person name="Gargeya S."/>
            <person name="Fitzgerald M."/>
            <person name="Haas B."/>
            <person name="Abouelleil A."/>
            <person name="Allen A.W."/>
            <person name="Alvarado L."/>
            <person name="Arachchi H.M."/>
            <person name="Berlin A.M."/>
            <person name="Chapman S.B."/>
            <person name="Gainer-Dewar J."/>
            <person name="Goldberg J."/>
            <person name="Griggs A."/>
            <person name="Gujja S."/>
            <person name="Hansen M."/>
            <person name="Howarth C."/>
            <person name="Imamovic A."/>
            <person name="Ireland A."/>
            <person name="Larimer J."/>
            <person name="McCowan C."/>
            <person name="Murphy C."/>
            <person name="Pearson M."/>
            <person name="Poon T.W."/>
            <person name="Priest M."/>
            <person name="Roberts A."/>
            <person name="Saif S."/>
            <person name="Shea T."/>
            <person name="Sisk P."/>
            <person name="Sykes S."/>
            <person name="Wortman J."/>
            <person name="Nusbaum C."/>
            <person name="Birren B."/>
        </authorList>
    </citation>
    <scope>NUCLEOTIDE SEQUENCE [LARGE SCALE GENOMIC DNA]</scope>
    <source>
        <strain evidence="3 4">CBS 606.96</strain>
    </source>
</reference>
<comment type="caution">
    <text evidence="3">The sequence shown here is derived from an EMBL/GenBank/DDBJ whole genome shotgun (WGS) entry which is preliminary data.</text>
</comment>
<feature type="region of interest" description="Disordered" evidence="1">
    <location>
        <begin position="371"/>
        <end position="543"/>
    </location>
</feature>
<proteinExistence type="predicted"/>
<dbReference type="RefSeq" id="XP_007731124.1">
    <property type="nucleotide sequence ID" value="XM_007732934.1"/>
</dbReference>
<keyword evidence="4" id="KW-1185">Reference proteome</keyword>
<feature type="compositionally biased region" description="Basic and acidic residues" evidence="1">
    <location>
        <begin position="371"/>
        <end position="386"/>
    </location>
</feature>
<evidence type="ECO:0000313" key="4">
    <source>
        <dbReference type="Proteomes" id="UP000019478"/>
    </source>
</evidence>
<gene>
    <name evidence="3" type="ORF">A1O3_02794</name>
</gene>
<feature type="compositionally biased region" description="Polar residues" evidence="1">
    <location>
        <begin position="400"/>
        <end position="413"/>
    </location>
</feature>
<evidence type="ECO:0000313" key="3">
    <source>
        <dbReference type="EMBL" id="EXJ89727.1"/>
    </source>
</evidence>